<evidence type="ECO:0000259" key="7">
    <source>
        <dbReference type="PROSITE" id="PS50157"/>
    </source>
</evidence>
<keyword evidence="4 6" id="KW-0862">Zinc</keyword>
<feature type="domain" description="C2H2-type" evidence="7">
    <location>
        <begin position="253"/>
        <end position="277"/>
    </location>
</feature>
<dbReference type="InterPro" id="IPR036236">
    <property type="entry name" value="Znf_C2H2_sf"/>
</dbReference>
<dbReference type="SMART" id="SM00355">
    <property type="entry name" value="ZnF_C2H2"/>
    <property type="match status" value="5"/>
</dbReference>
<feature type="binding site" evidence="6">
    <location>
        <position position="53"/>
    </location>
    <ligand>
        <name>Zn(2+)</name>
        <dbReference type="ChEBI" id="CHEBI:29105"/>
    </ligand>
</feature>
<dbReference type="GO" id="GO:0000981">
    <property type="term" value="F:DNA-binding transcription factor activity, RNA polymerase II-specific"/>
    <property type="evidence" value="ECO:0007669"/>
    <property type="project" value="TreeGrafter"/>
</dbReference>
<dbReference type="Proteomes" id="UP001652582">
    <property type="component" value="Chromosome 11"/>
</dbReference>
<dbReference type="PROSITE" id="PS00028">
    <property type="entry name" value="ZINC_FINGER_C2H2_1"/>
    <property type="match status" value="4"/>
</dbReference>
<dbReference type="GO" id="GO:0008270">
    <property type="term" value="F:zinc ion binding"/>
    <property type="evidence" value="ECO:0007669"/>
    <property type="project" value="UniProtKB-UniRule"/>
</dbReference>
<dbReference type="InterPro" id="IPR013087">
    <property type="entry name" value="Znf_C2H2_type"/>
</dbReference>
<dbReference type="PROSITE" id="PS51915">
    <property type="entry name" value="ZAD"/>
    <property type="match status" value="1"/>
</dbReference>
<evidence type="ECO:0000256" key="4">
    <source>
        <dbReference type="ARBA" id="ARBA00022833"/>
    </source>
</evidence>
<dbReference type="InterPro" id="IPR012934">
    <property type="entry name" value="Znf_AD"/>
</dbReference>
<evidence type="ECO:0000256" key="1">
    <source>
        <dbReference type="ARBA" id="ARBA00022723"/>
    </source>
</evidence>
<dbReference type="Pfam" id="PF00096">
    <property type="entry name" value="zf-C2H2"/>
    <property type="match status" value="2"/>
</dbReference>
<feature type="domain" description="C2H2-type" evidence="7">
    <location>
        <begin position="197"/>
        <end position="224"/>
    </location>
</feature>
<evidence type="ECO:0000256" key="3">
    <source>
        <dbReference type="ARBA" id="ARBA00022771"/>
    </source>
</evidence>
<dbReference type="GO" id="GO:0000977">
    <property type="term" value="F:RNA polymerase II transcription regulatory region sequence-specific DNA binding"/>
    <property type="evidence" value="ECO:0007669"/>
    <property type="project" value="TreeGrafter"/>
</dbReference>
<dbReference type="PROSITE" id="PS50157">
    <property type="entry name" value="ZINC_FINGER_C2H2_2"/>
    <property type="match status" value="5"/>
</dbReference>
<dbReference type="RefSeq" id="XP_023946566.2">
    <property type="nucleotide sequence ID" value="XM_024090798.2"/>
</dbReference>
<dbReference type="KEGG" id="bany:112051946"/>
<feature type="domain" description="ZAD" evidence="8">
    <location>
        <begin position="48"/>
        <end position="120"/>
    </location>
</feature>
<evidence type="ECO:0000256" key="2">
    <source>
        <dbReference type="ARBA" id="ARBA00022737"/>
    </source>
</evidence>
<reference evidence="10" key="1">
    <citation type="submission" date="2025-08" db="UniProtKB">
        <authorList>
            <consortium name="RefSeq"/>
        </authorList>
    </citation>
    <scope>IDENTIFICATION</scope>
</reference>
<evidence type="ECO:0000313" key="9">
    <source>
        <dbReference type="Proteomes" id="UP001652582"/>
    </source>
</evidence>
<feature type="binding site" evidence="6">
    <location>
        <position position="50"/>
    </location>
    <ligand>
        <name>Zn(2+)</name>
        <dbReference type="ChEBI" id="CHEBI:29105"/>
    </ligand>
</feature>
<dbReference type="Gene3D" id="3.40.1800.20">
    <property type="match status" value="1"/>
</dbReference>
<proteinExistence type="predicted"/>
<dbReference type="GeneID" id="112051946"/>
<accession>A0A6J1NTB9</accession>
<gene>
    <name evidence="10" type="primary">LOC112051946</name>
</gene>
<keyword evidence="9" id="KW-1185">Reference proteome</keyword>
<evidence type="ECO:0000256" key="6">
    <source>
        <dbReference type="PROSITE-ProRule" id="PRU01263"/>
    </source>
</evidence>
<dbReference type="OrthoDB" id="6077919at2759"/>
<dbReference type="SMART" id="SM00868">
    <property type="entry name" value="zf-AD"/>
    <property type="match status" value="1"/>
</dbReference>
<feature type="domain" description="C2H2-type" evidence="7">
    <location>
        <begin position="311"/>
        <end position="334"/>
    </location>
</feature>
<keyword evidence="3 5" id="KW-0863">Zinc-finger</keyword>
<protein>
    <submittedName>
        <fullName evidence="10">Zinc finger protein 431 isoform X1</fullName>
    </submittedName>
</protein>
<evidence type="ECO:0000256" key="5">
    <source>
        <dbReference type="PROSITE-ProRule" id="PRU00042"/>
    </source>
</evidence>
<name>A0A6J1NTB9_BICAN</name>
<sequence>MTTIYLARKFLTATTTQLEMVQLLKKRNKQEMAETKKSLRKIYKNVIKNCRLCLRPAETNIFNNKAGVNYAEDIKQFLDVEVGHGDGRPQYICVACVSTLRDIAQLKQTAQVSQWRLQQEAALCKLSKRFYNDFVECNGSIAKRSLSSVKEEIDCHNENDVQWEQYKKTIKTTKNDRGLCHSKVKVKKRARRAIVPCVCEVCGLKLKRRENLKSHMLVHSSAFNFPCEACPYRARTGAALAMHRRRHSGARPFRCPHAACAKAFRSASNLASHRRTHLPPPHACQHCSRSFRFRQILEHHVATQHSNAKPFSCSQCGKSFATRKILLCHERKVHKRPCMRIGTTPSYITAQEHSQKLLQQS</sequence>
<feature type="domain" description="C2H2-type" evidence="7">
    <location>
        <begin position="225"/>
        <end position="252"/>
    </location>
</feature>
<dbReference type="PANTHER" id="PTHR24409:SF418">
    <property type="entry name" value="SI:CH73-221F6.1"/>
    <property type="match status" value="1"/>
</dbReference>
<keyword evidence="1 6" id="KW-0479">Metal-binding</keyword>
<feature type="domain" description="C2H2-type" evidence="7">
    <location>
        <begin position="282"/>
        <end position="310"/>
    </location>
</feature>
<dbReference type="AlphaFoldDB" id="A0A6J1NTB9"/>
<organism evidence="9 10">
    <name type="scientific">Bicyclus anynana</name>
    <name type="common">Squinting bush brown butterfly</name>
    <dbReference type="NCBI Taxonomy" id="110368"/>
    <lineage>
        <taxon>Eukaryota</taxon>
        <taxon>Metazoa</taxon>
        <taxon>Ecdysozoa</taxon>
        <taxon>Arthropoda</taxon>
        <taxon>Hexapoda</taxon>
        <taxon>Insecta</taxon>
        <taxon>Pterygota</taxon>
        <taxon>Neoptera</taxon>
        <taxon>Endopterygota</taxon>
        <taxon>Lepidoptera</taxon>
        <taxon>Glossata</taxon>
        <taxon>Ditrysia</taxon>
        <taxon>Papilionoidea</taxon>
        <taxon>Nymphalidae</taxon>
        <taxon>Satyrinae</taxon>
        <taxon>Satyrini</taxon>
        <taxon>Mycalesina</taxon>
        <taxon>Bicyclus</taxon>
    </lineage>
</organism>
<feature type="binding site" evidence="6">
    <location>
        <position position="96"/>
    </location>
    <ligand>
        <name>Zn(2+)</name>
        <dbReference type="ChEBI" id="CHEBI:29105"/>
    </ligand>
</feature>
<dbReference type="Gene3D" id="3.30.160.60">
    <property type="entry name" value="Classic Zinc Finger"/>
    <property type="match status" value="3"/>
</dbReference>
<dbReference type="SUPFAM" id="SSF57667">
    <property type="entry name" value="beta-beta-alpha zinc fingers"/>
    <property type="match status" value="3"/>
</dbReference>
<keyword evidence="2" id="KW-0677">Repeat</keyword>
<dbReference type="SUPFAM" id="SSF57716">
    <property type="entry name" value="Glucocorticoid receptor-like (DNA-binding domain)"/>
    <property type="match status" value="1"/>
</dbReference>
<dbReference type="PANTHER" id="PTHR24409">
    <property type="entry name" value="ZINC FINGER PROTEIN 142"/>
    <property type="match status" value="1"/>
</dbReference>
<evidence type="ECO:0000259" key="8">
    <source>
        <dbReference type="PROSITE" id="PS51915"/>
    </source>
</evidence>
<dbReference type="Pfam" id="PF07776">
    <property type="entry name" value="zf-AD"/>
    <property type="match status" value="1"/>
</dbReference>
<evidence type="ECO:0000313" key="10">
    <source>
        <dbReference type="RefSeq" id="XP_023946566.2"/>
    </source>
</evidence>
<dbReference type="GO" id="GO:0005634">
    <property type="term" value="C:nucleus"/>
    <property type="evidence" value="ECO:0007669"/>
    <property type="project" value="InterPro"/>
</dbReference>
<feature type="binding site" evidence="6">
    <location>
        <position position="93"/>
    </location>
    <ligand>
        <name>Zn(2+)</name>
        <dbReference type="ChEBI" id="CHEBI:29105"/>
    </ligand>
</feature>